<dbReference type="EMBL" id="MDUX01000006">
    <property type="protein sequence ID" value="KAF7600348.1"/>
    <property type="molecule type" value="Genomic_DNA"/>
</dbReference>
<feature type="transmembrane region" description="Helical" evidence="9">
    <location>
        <begin position="235"/>
        <end position="256"/>
    </location>
</feature>
<evidence type="ECO:0000313" key="12">
    <source>
        <dbReference type="EMBL" id="PAS93824.1"/>
    </source>
</evidence>
<keyword evidence="4" id="KW-1003">Cell membrane</keyword>
<dbReference type="GO" id="GO:0005886">
    <property type="term" value="C:plasma membrane"/>
    <property type="evidence" value="ECO:0007669"/>
    <property type="project" value="UniProtKB-SubCell"/>
</dbReference>
<keyword evidence="5 9" id="KW-0812">Transmembrane</keyword>
<evidence type="ECO:0000256" key="7">
    <source>
        <dbReference type="ARBA" id="ARBA00023065"/>
    </source>
</evidence>
<evidence type="ECO:0000256" key="3">
    <source>
        <dbReference type="ARBA" id="ARBA00022449"/>
    </source>
</evidence>
<evidence type="ECO:0000256" key="6">
    <source>
        <dbReference type="ARBA" id="ARBA00022989"/>
    </source>
</evidence>
<comment type="subcellular location">
    <subcellularLocation>
        <location evidence="1">Cell membrane</location>
        <topology evidence="1">Multi-pass membrane protein</topology>
    </subcellularLocation>
</comment>
<feature type="transmembrane region" description="Helical" evidence="9">
    <location>
        <begin position="151"/>
        <end position="170"/>
    </location>
</feature>
<proteinExistence type="predicted"/>
<keyword evidence="6 9" id="KW-1133">Transmembrane helix</keyword>
<comment type="caution">
    <text evidence="12">The sequence shown here is derived from an EMBL/GenBank/DDBJ whole genome shotgun (WGS) entry which is preliminary data.</text>
</comment>
<dbReference type="PANTHER" id="PTHR32507">
    <property type="entry name" value="NA(+)/H(+) ANTIPORTER 1"/>
    <property type="match status" value="1"/>
</dbReference>
<feature type="transmembrane region" description="Helical" evidence="9">
    <location>
        <begin position="277"/>
        <end position="299"/>
    </location>
</feature>
<keyword evidence="3" id="KW-0050">Antiport</keyword>
<feature type="transmembrane region" description="Helical" evidence="9">
    <location>
        <begin position="305"/>
        <end position="325"/>
    </location>
</feature>
<protein>
    <recommendedName>
        <fullName evidence="10">Cation/H+ exchanger transmembrane domain-containing protein</fullName>
    </recommendedName>
</protein>
<dbReference type="Pfam" id="PF00999">
    <property type="entry name" value="Na_H_Exchanger"/>
    <property type="match status" value="1"/>
</dbReference>
<evidence type="ECO:0000256" key="1">
    <source>
        <dbReference type="ARBA" id="ARBA00004651"/>
    </source>
</evidence>
<feature type="transmembrane region" description="Helical" evidence="9">
    <location>
        <begin position="89"/>
        <end position="116"/>
    </location>
</feature>
<feature type="transmembrane region" description="Helical" evidence="9">
    <location>
        <begin position="213"/>
        <end position="229"/>
    </location>
</feature>
<feature type="transmembrane region" description="Helical" evidence="9">
    <location>
        <begin position="360"/>
        <end position="381"/>
    </location>
</feature>
<dbReference type="GO" id="GO:0015297">
    <property type="term" value="F:antiporter activity"/>
    <property type="evidence" value="ECO:0007669"/>
    <property type="project" value="UniProtKB-KW"/>
</dbReference>
<feature type="transmembrane region" description="Helical" evidence="9">
    <location>
        <begin position="6"/>
        <end position="24"/>
    </location>
</feature>
<evidence type="ECO:0000256" key="2">
    <source>
        <dbReference type="ARBA" id="ARBA00022448"/>
    </source>
</evidence>
<evidence type="ECO:0000259" key="10">
    <source>
        <dbReference type="Pfam" id="PF00999"/>
    </source>
</evidence>
<dbReference type="OrthoDB" id="643057at2"/>
<sequence>MDQAWTMVVLSLIVLVAYLFDFFGRFTRVPAVVSLIFTGLVLRAVADAVGWQLALPAGLLPVLGTFGLILIVLEGTLDLRLTRERVPMILRAAGCATLGVVLTGALFAGVLVLWLGASWQLAVVHALPFAVISSAVVIPAAVALSERLREFVIYESSISDIVGVVLFYALLREYSGPLDFVFSLGGELLLSVFVGLVMGLSIFWLIQRIEHHVRVLPMIFGITLLYSLGKILHLAPLVMVVLVGLLLNNSHLIARFSRGRLAERAQFEQDLESFKHLTVEFTFVVRSFFFVLLGFGVSAGELLSAPAWVMAVLLMGCSLLPRWALLRGVARERAQPLLWFAPRGLITVLLFMSIPESQRLEAFPVASLMLVILMGALLLTYGSLQSRSLLAADEASAQPSSVTKE</sequence>
<feature type="transmembrane region" description="Helical" evidence="9">
    <location>
        <begin position="122"/>
        <end position="144"/>
    </location>
</feature>
<gene>
    <name evidence="11" type="ORF">BGI27_02925</name>
    <name evidence="12" type="ORF">CGU29_06200</name>
</gene>
<dbReference type="RefSeq" id="WP_095523425.1">
    <property type="nucleotide sequence ID" value="NZ_MDUX01000006.1"/>
</dbReference>
<evidence type="ECO:0000313" key="11">
    <source>
        <dbReference type="EMBL" id="KAF7600348.1"/>
    </source>
</evidence>
<keyword evidence="8 9" id="KW-0472">Membrane</keyword>
<organism evidence="12 13">
    <name type="scientific">Candidatus Dactylopiibacterium carminicum</name>
    <dbReference type="NCBI Taxonomy" id="857335"/>
    <lineage>
        <taxon>Bacteria</taxon>
        <taxon>Pseudomonadati</taxon>
        <taxon>Pseudomonadota</taxon>
        <taxon>Betaproteobacteria</taxon>
        <taxon>Rhodocyclales</taxon>
        <taxon>Rhodocyclaceae</taxon>
        <taxon>Candidatus Dactylopiibacterium</taxon>
    </lineage>
</organism>
<dbReference type="Gene3D" id="1.20.1530.20">
    <property type="match status" value="1"/>
</dbReference>
<dbReference type="InterPro" id="IPR006153">
    <property type="entry name" value="Cation/H_exchanger_TM"/>
</dbReference>
<feature type="transmembrane region" description="Helical" evidence="9">
    <location>
        <begin position="182"/>
        <end position="206"/>
    </location>
</feature>
<evidence type="ECO:0000256" key="5">
    <source>
        <dbReference type="ARBA" id="ARBA00022692"/>
    </source>
</evidence>
<feature type="transmembrane region" description="Helical" evidence="9">
    <location>
        <begin position="57"/>
        <end position="77"/>
    </location>
</feature>
<feature type="domain" description="Cation/H+ exchanger transmembrane" evidence="10">
    <location>
        <begin position="12"/>
        <end position="374"/>
    </location>
</feature>
<keyword evidence="14" id="KW-1185">Reference proteome</keyword>
<dbReference type="Proteomes" id="UP000623509">
    <property type="component" value="Unassembled WGS sequence"/>
</dbReference>
<dbReference type="AlphaFoldDB" id="A0A272EUQ3"/>
<keyword evidence="2" id="KW-0813">Transport</keyword>
<evidence type="ECO:0000256" key="8">
    <source>
        <dbReference type="ARBA" id="ARBA00023136"/>
    </source>
</evidence>
<dbReference type="InterPro" id="IPR038770">
    <property type="entry name" value="Na+/solute_symporter_sf"/>
</dbReference>
<evidence type="ECO:0000256" key="4">
    <source>
        <dbReference type="ARBA" id="ARBA00022475"/>
    </source>
</evidence>
<evidence type="ECO:0000313" key="14">
    <source>
        <dbReference type="Proteomes" id="UP000623509"/>
    </source>
</evidence>
<dbReference type="PANTHER" id="PTHR32507:SF0">
    <property type="entry name" value="NA(+)_H(+) ANTIPORTER 2-RELATED"/>
    <property type="match status" value="1"/>
</dbReference>
<accession>A0A272EUQ3</accession>
<dbReference type="EMBL" id="NMRN01000012">
    <property type="protein sequence ID" value="PAS93824.1"/>
    <property type="molecule type" value="Genomic_DNA"/>
</dbReference>
<feature type="transmembrane region" description="Helical" evidence="9">
    <location>
        <begin position="337"/>
        <end position="354"/>
    </location>
</feature>
<keyword evidence="7" id="KW-0406">Ion transport</keyword>
<reference evidence="11 14" key="1">
    <citation type="submission" date="2016-08" db="EMBL/GenBank/DDBJ databases">
        <title>Candidatus Dactylopiibacterium carminicum genome sequence.</title>
        <authorList>
            <person name="Ramirez-Puebla S.T."/>
            <person name="Ormeno-Orrillo E."/>
            <person name="Vera-Ponce De Leon A."/>
            <person name="Luis L."/>
            <person name="Sanchez-Flores A."/>
            <person name="Monica R."/>
            <person name="Martinez-Romero E."/>
        </authorList>
    </citation>
    <scope>NUCLEOTIDE SEQUENCE [LARGE SCALE GENOMIC DNA]</scope>
    <source>
        <strain evidence="11">END1</strain>
    </source>
</reference>
<name>A0A272EUQ3_9RHOO</name>
<evidence type="ECO:0000313" key="13">
    <source>
        <dbReference type="Proteomes" id="UP000216107"/>
    </source>
</evidence>
<evidence type="ECO:0000256" key="9">
    <source>
        <dbReference type="SAM" id="Phobius"/>
    </source>
</evidence>
<dbReference type="Proteomes" id="UP000216107">
    <property type="component" value="Unassembled WGS sequence"/>
</dbReference>
<dbReference type="GO" id="GO:1902600">
    <property type="term" value="P:proton transmembrane transport"/>
    <property type="evidence" value="ECO:0007669"/>
    <property type="project" value="InterPro"/>
</dbReference>
<reference evidence="12 13" key="2">
    <citation type="submission" date="2017-07" db="EMBL/GenBank/DDBJ databases">
        <title>Candidatus Dactylopiibacterium carminicum, a nitrogen-fixing symbiont of the cochineal insect Dactylopius coccus and Dactylopius opuntiae (Hemiptera: Coccoidea: Dactylopiidae).</title>
        <authorList>
            <person name="Vera A."/>
        </authorList>
    </citation>
    <scope>NUCLEOTIDE SEQUENCE [LARGE SCALE GENOMIC DNA]</scope>
    <source>
        <strain evidence="12 13">NFDCM</strain>
    </source>
</reference>
<feature type="transmembrane region" description="Helical" evidence="9">
    <location>
        <begin position="31"/>
        <end position="51"/>
    </location>
</feature>